<sequence length="938" mass="106368">MSDNEDWLDDDFGGESLTDFNPGNEEEDLLLADDYESGPQNVPTSIRPYNEREILIQSGDYSTHPIEDNQPLVYQPAVEPECVVPNITVEVPNQPTDHGHCTYAPYEPAYDPERTVPRAIPAGPVESPQIVPSEINQPIANVEMGRQRFIAERSPAQRMPQVRDIPDTLDKVVIPRSSFRGRPWIRSQYTRHSHPYRTNYVHRAKFNQRVSFPPPQVRPNASQIRVENRPPIQPVIRPPTQPDFRPPVQSEIGPPIRTEVRPPIQPDIRSTVPPGIGPPNQPDVGPPTQLDARPIQTEIRPLVRPDMPPDIRIVRPEMRPMRPEELPPPMLAPEISPERAPHPEFRMNPPRFFRPSMEGQFGPGRPHFEPRGLQHYRSARAPPRQEVRMLPVLPPLAGKKVLINPHFKGNFQPPLEGFPAYIPTRIQKSPPRSPPPYQTGPIKDIDEAAERFIAEQRDALARAAGRKARRSPQRYIENTTIEIENELAQNPGWGGGRGRAGEDEELLRRQEEFINANRAGLRRRMRSPSPPRRPPSPRRSPPRRPRDNDEESEYKRRVREQETLRERVLRAKELRRRRNAALSRQPPQSKEDADSRDKETTPPKSEEPLKPVPRVDQPTSSEEIKPDTTKKSPERKTELVKRAPPPAAKERTPPRDDGAEVNSTCETLTPPPPGGSPSPPPATPPLPPLRTDTDDELDLILEDIDEILSDDDDTGRFKAKSQPEPEPSKNQLDLRSKLAPRSTLTLAERKQERQKIIYNDGRGDKKNDKSPPAKPLVSSTRSEPADVVPRKIVKVAQAAEGAAPRNRRRIVFDTKEQENRDDDKRTFSNRRVILQRKDKPRIEINKEGLGMLSRALRRDPPDPPPPAPHAATVSNLPFGITDTRIRTLAGPQLQTLVLDKEERTAKITFKTKEAAEMFKRKFNNKMVAASRLTVALLE</sequence>
<feature type="compositionally biased region" description="Acidic residues" evidence="1">
    <location>
        <begin position="693"/>
        <end position="713"/>
    </location>
</feature>
<feature type="compositionally biased region" description="Basic and acidic residues" evidence="1">
    <location>
        <begin position="589"/>
        <end position="609"/>
    </location>
</feature>
<feature type="compositionally biased region" description="Basic and acidic residues" evidence="1">
    <location>
        <begin position="747"/>
        <end position="771"/>
    </location>
</feature>
<dbReference type="GO" id="GO:0003676">
    <property type="term" value="F:nucleic acid binding"/>
    <property type="evidence" value="ECO:0007669"/>
    <property type="project" value="InterPro"/>
</dbReference>
<feature type="region of interest" description="Disordered" evidence="1">
    <location>
        <begin position="1"/>
        <end position="46"/>
    </location>
</feature>
<evidence type="ECO:0000313" key="3">
    <source>
        <dbReference type="RefSeq" id="XP_028035344.1"/>
    </source>
</evidence>
<dbReference type="Proteomes" id="UP000504629">
    <property type="component" value="Unplaced"/>
</dbReference>
<dbReference type="OrthoDB" id="7482953at2759"/>
<dbReference type="KEGG" id="bman:114246833"/>
<feature type="compositionally biased region" description="Acidic residues" evidence="1">
    <location>
        <begin position="1"/>
        <end position="13"/>
    </location>
</feature>
<protein>
    <submittedName>
        <fullName evidence="3">Titin-like isoform X1</fullName>
    </submittedName>
</protein>
<feature type="region of interest" description="Disordered" evidence="1">
    <location>
        <begin position="231"/>
        <end position="265"/>
    </location>
</feature>
<reference evidence="3" key="1">
    <citation type="submission" date="2025-08" db="UniProtKB">
        <authorList>
            <consortium name="RefSeq"/>
        </authorList>
    </citation>
    <scope>IDENTIFICATION</scope>
    <source>
        <tissue evidence="3">Silk gland</tissue>
    </source>
</reference>
<evidence type="ECO:0000256" key="1">
    <source>
        <dbReference type="SAM" id="MobiDB-lite"/>
    </source>
</evidence>
<feature type="compositionally biased region" description="Basic and acidic residues" evidence="1">
    <location>
        <begin position="648"/>
        <end position="658"/>
    </location>
</feature>
<dbReference type="AlphaFoldDB" id="A0A6J2K4Y2"/>
<dbReference type="CDD" id="cd00590">
    <property type="entry name" value="RRM_SF"/>
    <property type="match status" value="1"/>
</dbReference>
<dbReference type="InterPro" id="IPR035979">
    <property type="entry name" value="RBD_domain_sf"/>
</dbReference>
<name>A0A6J2K4Y2_BOMMA</name>
<gene>
    <name evidence="3" type="primary">LOC114246833</name>
</gene>
<dbReference type="RefSeq" id="XP_028035344.1">
    <property type="nucleotide sequence ID" value="XM_028179543.1"/>
</dbReference>
<feature type="compositionally biased region" description="Pro residues" evidence="1">
    <location>
        <begin position="669"/>
        <end position="688"/>
    </location>
</feature>
<feature type="region of interest" description="Disordered" evidence="1">
    <location>
        <begin position="487"/>
        <end position="788"/>
    </location>
</feature>
<proteinExistence type="predicted"/>
<feature type="compositionally biased region" description="Basic and acidic residues" evidence="1">
    <location>
        <begin position="721"/>
        <end position="736"/>
    </location>
</feature>
<accession>A0A6J2K4Y2</accession>
<evidence type="ECO:0000313" key="2">
    <source>
        <dbReference type="Proteomes" id="UP000504629"/>
    </source>
</evidence>
<organism evidence="2 3">
    <name type="scientific">Bombyx mandarina</name>
    <name type="common">Wild silk moth</name>
    <name type="synonym">Wild silkworm</name>
    <dbReference type="NCBI Taxonomy" id="7092"/>
    <lineage>
        <taxon>Eukaryota</taxon>
        <taxon>Metazoa</taxon>
        <taxon>Ecdysozoa</taxon>
        <taxon>Arthropoda</taxon>
        <taxon>Hexapoda</taxon>
        <taxon>Insecta</taxon>
        <taxon>Pterygota</taxon>
        <taxon>Neoptera</taxon>
        <taxon>Endopterygota</taxon>
        <taxon>Lepidoptera</taxon>
        <taxon>Glossata</taxon>
        <taxon>Ditrysia</taxon>
        <taxon>Bombycoidea</taxon>
        <taxon>Bombycidae</taxon>
        <taxon>Bombycinae</taxon>
        <taxon>Bombyx</taxon>
    </lineage>
</organism>
<dbReference type="GeneID" id="114246833"/>
<dbReference type="SUPFAM" id="SSF54928">
    <property type="entry name" value="RNA-binding domain, RBD"/>
    <property type="match status" value="1"/>
</dbReference>
<feature type="compositionally biased region" description="Acidic residues" evidence="1">
    <location>
        <begin position="24"/>
        <end position="36"/>
    </location>
</feature>
<feature type="compositionally biased region" description="Basic and acidic residues" evidence="1">
    <location>
        <begin position="553"/>
        <end position="572"/>
    </location>
</feature>
<feature type="compositionally biased region" description="Pro residues" evidence="1">
    <location>
        <begin position="231"/>
        <end position="245"/>
    </location>
</feature>
<keyword evidence="2" id="KW-1185">Reference proteome</keyword>
<feature type="compositionally biased region" description="Pro residues" evidence="1">
    <location>
        <begin position="528"/>
        <end position="539"/>
    </location>
</feature>
<feature type="compositionally biased region" description="Basic and acidic residues" evidence="1">
    <location>
        <begin position="622"/>
        <end position="641"/>
    </location>
</feature>